<keyword evidence="6" id="KW-0539">Nucleus</keyword>
<dbReference type="GO" id="GO:0008270">
    <property type="term" value="F:zinc ion binding"/>
    <property type="evidence" value="ECO:0007669"/>
    <property type="project" value="UniProtKB-UniRule"/>
</dbReference>
<accession>A0ABD1LLV7</accession>
<sequence length="708" mass="82122">MDGDRNELDTVHEGNVDVRTQTSNNLDLNVEQNCCSSPNVVHANDIQPCSPSLANVIGANTLVGIGMEFESDDHAYRFYNKYARLVGFNVRKDWINRSKVHGQVVSRKFTCSKEGYRRKDKRDVNVKKHRRETRTGCLAHMIVTRRPDGKYLVTHFEAQHNHDNINPNNVNVLNLQNEFSVAQRVEADSNNSLGPKSKSAFDMLNKKISARESLDLLSMNYDNFLHSARERDIGKGEAGRLFGYFQRQHFENPTFFYAIQLDVDDKVSNVFWADDNMVVDYDHFGDVVCLDTACRTNKNLRPLVQFLGVNHHRQVLTFAAAFLYDDSIESFNWLFRTFINSMSGKKPKVILTEQEAVIIEAVNTVLPDTKHCTCVWQLYENTLIHLSHAVKDAKSFANDLHRSIYDPKDEEKFTHAWEAMLEKYNLQQNDWLRWMYREREKWAVVFGRNTFFVDIKGFHLGEIFSQNFRSYLNPDLDVLQFFKHFERVVDEQRYKEIEASDEMSRCLPRLMGNIVLLKCASDVYTTRAFEMFQRAYERSLNVLVNQHCRNGSLFEYKANTFGHTRQYSVTFNSSDDTVVCSCMKFEHVGFLCSHALKVLDHRNIKVVPSRYILERWTGDARLGNLREIMQCKIQDNPKMIVASCYKDLRHRLLKLSVRASESAEAYQFAVRHLDEVMVGVEKILKLKVEEGQVITSNTIDANASERSF</sequence>
<comment type="function">
    <text evidence="6">Putative transcription activator involved in regulating light control of development.</text>
</comment>
<evidence type="ECO:0000256" key="5">
    <source>
        <dbReference type="PROSITE-ProRule" id="PRU00325"/>
    </source>
</evidence>
<dbReference type="InterPro" id="IPR031052">
    <property type="entry name" value="FHY3/FAR1"/>
</dbReference>
<dbReference type="EMBL" id="JBGMDY010000008">
    <property type="protein sequence ID" value="KAL2324505.1"/>
    <property type="molecule type" value="Genomic_DNA"/>
</dbReference>
<dbReference type="PANTHER" id="PTHR31669">
    <property type="entry name" value="PROTEIN FAR1-RELATED SEQUENCE 10-RELATED"/>
    <property type="match status" value="1"/>
</dbReference>
<dbReference type="PROSITE" id="PS50966">
    <property type="entry name" value="ZF_SWIM"/>
    <property type="match status" value="1"/>
</dbReference>
<evidence type="ECO:0000313" key="9">
    <source>
        <dbReference type="Proteomes" id="UP001603857"/>
    </source>
</evidence>
<keyword evidence="3 5" id="KW-0863">Zinc-finger</keyword>
<protein>
    <recommendedName>
        <fullName evidence="6">Protein FAR1-RELATED SEQUENCE</fullName>
    </recommendedName>
</protein>
<evidence type="ECO:0000256" key="6">
    <source>
        <dbReference type="RuleBase" id="RU367018"/>
    </source>
</evidence>
<dbReference type="PANTHER" id="PTHR31669:SF279">
    <property type="entry name" value="PROTEIN FAR1-RELATED SEQUENCE"/>
    <property type="match status" value="1"/>
</dbReference>
<comment type="similarity">
    <text evidence="1 6">Belongs to the FHY3/FAR1 family.</text>
</comment>
<keyword evidence="4 6" id="KW-0862">Zinc</keyword>
<proteinExistence type="inferred from homology"/>
<dbReference type="Pfam" id="PF04434">
    <property type="entry name" value="SWIM"/>
    <property type="match status" value="1"/>
</dbReference>
<dbReference type="Pfam" id="PF10551">
    <property type="entry name" value="MULE"/>
    <property type="match status" value="1"/>
</dbReference>
<dbReference type="InterPro" id="IPR007527">
    <property type="entry name" value="Znf_SWIM"/>
</dbReference>
<gene>
    <name evidence="8" type="ORF">Fmac_023563</name>
</gene>
<dbReference type="AlphaFoldDB" id="A0ABD1LLV7"/>
<comment type="subcellular location">
    <subcellularLocation>
        <location evidence="6">Nucleus</location>
    </subcellularLocation>
</comment>
<dbReference type="SMART" id="SM00575">
    <property type="entry name" value="ZnF_PMZ"/>
    <property type="match status" value="1"/>
</dbReference>
<dbReference type="Proteomes" id="UP001603857">
    <property type="component" value="Unassembled WGS sequence"/>
</dbReference>
<evidence type="ECO:0000259" key="7">
    <source>
        <dbReference type="PROSITE" id="PS50966"/>
    </source>
</evidence>
<reference evidence="8 9" key="1">
    <citation type="submission" date="2024-08" db="EMBL/GenBank/DDBJ databases">
        <title>Insights into the chromosomal genome structure of Flemingia macrophylla.</title>
        <authorList>
            <person name="Ding Y."/>
            <person name="Zhao Y."/>
            <person name="Bi W."/>
            <person name="Wu M."/>
            <person name="Zhao G."/>
            <person name="Gong Y."/>
            <person name="Li W."/>
            <person name="Zhang P."/>
        </authorList>
    </citation>
    <scope>NUCLEOTIDE SEQUENCE [LARGE SCALE GENOMIC DNA]</scope>
    <source>
        <strain evidence="8">DYQJB</strain>
        <tissue evidence="8">Leaf</tissue>
    </source>
</reference>
<dbReference type="Pfam" id="PF03101">
    <property type="entry name" value="FAR1"/>
    <property type="match status" value="1"/>
</dbReference>
<dbReference type="InterPro" id="IPR006564">
    <property type="entry name" value="Znf_PMZ"/>
</dbReference>
<dbReference type="InterPro" id="IPR004330">
    <property type="entry name" value="FAR1_DNA_bnd_dom"/>
</dbReference>
<evidence type="ECO:0000256" key="1">
    <source>
        <dbReference type="ARBA" id="ARBA00005889"/>
    </source>
</evidence>
<keyword evidence="9" id="KW-1185">Reference proteome</keyword>
<keyword evidence="2 6" id="KW-0479">Metal-binding</keyword>
<comment type="caution">
    <text evidence="8">The sequence shown here is derived from an EMBL/GenBank/DDBJ whole genome shotgun (WGS) entry which is preliminary data.</text>
</comment>
<evidence type="ECO:0000313" key="8">
    <source>
        <dbReference type="EMBL" id="KAL2324505.1"/>
    </source>
</evidence>
<organism evidence="8 9">
    <name type="scientific">Flemingia macrophylla</name>
    <dbReference type="NCBI Taxonomy" id="520843"/>
    <lineage>
        <taxon>Eukaryota</taxon>
        <taxon>Viridiplantae</taxon>
        <taxon>Streptophyta</taxon>
        <taxon>Embryophyta</taxon>
        <taxon>Tracheophyta</taxon>
        <taxon>Spermatophyta</taxon>
        <taxon>Magnoliopsida</taxon>
        <taxon>eudicotyledons</taxon>
        <taxon>Gunneridae</taxon>
        <taxon>Pentapetalae</taxon>
        <taxon>rosids</taxon>
        <taxon>fabids</taxon>
        <taxon>Fabales</taxon>
        <taxon>Fabaceae</taxon>
        <taxon>Papilionoideae</taxon>
        <taxon>50 kb inversion clade</taxon>
        <taxon>NPAAA clade</taxon>
        <taxon>indigoferoid/millettioid clade</taxon>
        <taxon>Phaseoleae</taxon>
        <taxon>Flemingia</taxon>
    </lineage>
</organism>
<evidence type="ECO:0000256" key="4">
    <source>
        <dbReference type="ARBA" id="ARBA00022833"/>
    </source>
</evidence>
<name>A0ABD1LLV7_9FABA</name>
<dbReference type="GO" id="GO:0006355">
    <property type="term" value="P:regulation of DNA-templated transcription"/>
    <property type="evidence" value="ECO:0007669"/>
    <property type="project" value="UniProtKB-UniRule"/>
</dbReference>
<dbReference type="GO" id="GO:0005634">
    <property type="term" value="C:nucleus"/>
    <property type="evidence" value="ECO:0007669"/>
    <property type="project" value="UniProtKB-SubCell"/>
</dbReference>
<evidence type="ECO:0000256" key="2">
    <source>
        <dbReference type="ARBA" id="ARBA00022723"/>
    </source>
</evidence>
<evidence type="ECO:0000256" key="3">
    <source>
        <dbReference type="ARBA" id="ARBA00022771"/>
    </source>
</evidence>
<feature type="domain" description="SWIM-type" evidence="7">
    <location>
        <begin position="567"/>
        <end position="603"/>
    </location>
</feature>
<dbReference type="InterPro" id="IPR018289">
    <property type="entry name" value="MULE_transposase_dom"/>
</dbReference>